<keyword evidence="2" id="KW-1185">Reference proteome</keyword>
<name>A0AAV4TD31_9ARAC</name>
<dbReference type="AlphaFoldDB" id="A0AAV4TD31"/>
<dbReference type="EMBL" id="BPLQ01009245">
    <property type="protein sequence ID" value="GIY42650.1"/>
    <property type="molecule type" value="Genomic_DNA"/>
</dbReference>
<organism evidence="1 2">
    <name type="scientific">Caerostris darwini</name>
    <dbReference type="NCBI Taxonomy" id="1538125"/>
    <lineage>
        <taxon>Eukaryota</taxon>
        <taxon>Metazoa</taxon>
        <taxon>Ecdysozoa</taxon>
        <taxon>Arthropoda</taxon>
        <taxon>Chelicerata</taxon>
        <taxon>Arachnida</taxon>
        <taxon>Araneae</taxon>
        <taxon>Araneomorphae</taxon>
        <taxon>Entelegynae</taxon>
        <taxon>Araneoidea</taxon>
        <taxon>Araneidae</taxon>
        <taxon>Caerostris</taxon>
    </lineage>
</organism>
<dbReference type="Proteomes" id="UP001054837">
    <property type="component" value="Unassembled WGS sequence"/>
</dbReference>
<accession>A0AAV4TD31</accession>
<reference evidence="1 2" key="1">
    <citation type="submission" date="2021-06" db="EMBL/GenBank/DDBJ databases">
        <title>Caerostris darwini draft genome.</title>
        <authorList>
            <person name="Kono N."/>
            <person name="Arakawa K."/>
        </authorList>
    </citation>
    <scope>NUCLEOTIDE SEQUENCE [LARGE SCALE GENOMIC DNA]</scope>
</reference>
<sequence length="175" mass="20013">NHKRSYRVISNNEMTFLHSIIEGKDSKWKEFGIRSRRYSEFFNEEKRDNESHQSVLHSVTKMKIALCPGQLSSYYFQWAAILFHEEKKRFCTSSGNHKRGCRVISNNGMTSIPGIIEALCFTREPGIMLVANFQGKKISIPAGDVRCTLCFKRRVDSCAITTAHEQQSCIANQTA</sequence>
<protein>
    <submittedName>
        <fullName evidence="1">Uncharacterized protein</fullName>
    </submittedName>
</protein>
<evidence type="ECO:0000313" key="2">
    <source>
        <dbReference type="Proteomes" id="UP001054837"/>
    </source>
</evidence>
<feature type="non-terminal residue" evidence="1">
    <location>
        <position position="1"/>
    </location>
</feature>
<gene>
    <name evidence="1" type="ORF">CDAR_6701</name>
</gene>
<proteinExistence type="predicted"/>
<evidence type="ECO:0000313" key="1">
    <source>
        <dbReference type="EMBL" id="GIY42650.1"/>
    </source>
</evidence>
<comment type="caution">
    <text evidence="1">The sequence shown here is derived from an EMBL/GenBank/DDBJ whole genome shotgun (WGS) entry which is preliminary data.</text>
</comment>